<evidence type="ECO:0000256" key="1">
    <source>
        <dbReference type="ARBA" id="ARBA00022737"/>
    </source>
</evidence>
<keyword evidence="1" id="KW-0677">Repeat</keyword>
<dbReference type="OrthoDB" id="8068875at2759"/>
<dbReference type="InParanoid" id="A0A1Q3C9B9"/>
<dbReference type="PANTHER" id="PTHR22870:SF395">
    <property type="entry name" value="UVB-RESISTANCE PROTEIN UVR8-RELATED"/>
    <property type="match status" value="1"/>
</dbReference>
<dbReference type="AlphaFoldDB" id="A0A1Q3C9B9"/>
<evidence type="ECO:0000313" key="3">
    <source>
        <dbReference type="EMBL" id="GAV76845.1"/>
    </source>
</evidence>
<evidence type="ECO:0000256" key="2">
    <source>
        <dbReference type="PROSITE-ProRule" id="PRU00235"/>
    </source>
</evidence>
<name>A0A1Q3C9B9_CEPFO</name>
<dbReference type="Pfam" id="PF00415">
    <property type="entry name" value="RCC1"/>
    <property type="match status" value="1"/>
</dbReference>
<dbReference type="PROSITE" id="PS50012">
    <property type="entry name" value="RCC1_3"/>
    <property type="match status" value="1"/>
</dbReference>
<feature type="repeat" description="RCC1" evidence="2">
    <location>
        <begin position="42"/>
        <end position="105"/>
    </location>
</feature>
<dbReference type="InterPro" id="IPR000408">
    <property type="entry name" value="Reg_chr_condens"/>
</dbReference>
<sequence>MRMAALVLEVFHLPERVKGPFLKSPVSQVSCGWKHTAAISEGNVFTWGWGGSHGTFSEDGHSSGGQLGHGSDVDYSKPTRVQFEKNVKALQVSCGFNHTGAILEYT</sequence>
<reference evidence="4" key="1">
    <citation type="submission" date="2016-04" db="EMBL/GenBank/DDBJ databases">
        <title>Cephalotus genome sequencing.</title>
        <authorList>
            <person name="Fukushima K."/>
            <person name="Hasebe M."/>
            <person name="Fang X."/>
        </authorList>
    </citation>
    <scope>NUCLEOTIDE SEQUENCE [LARGE SCALE GENOMIC DNA]</scope>
    <source>
        <strain evidence="4">cv. St1</strain>
    </source>
</reference>
<comment type="caution">
    <text evidence="3">The sequence shown here is derived from an EMBL/GenBank/DDBJ whole genome shotgun (WGS) entry which is preliminary data.</text>
</comment>
<dbReference type="Proteomes" id="UP000187406">
    <property type="component" value="Unassembled WGS sequence"/>
</dbReference>
<gene>
    <name evidence="3" type="ORF">CFOL_v3_20318</name>
</gene>
<evidence type="ECO:0000313" key="4">
    <source>
        <dbReference type="Proteomes" id="UP000187406"/>
    </source>
</evidence>
<keyword evidence="4" id="KW-1185">Reference proteome</keyword>
<dbReference type="PROSITE" id="PS00626">
    <property type="entry name" value="RCC1_2"/>
    <property type="match status" value="1"/>
</dbReference>
<dbReference type="EMBL" id="BDDD01001534">
    <property type="protein sequence ID" value="GAV76845.1"/>
    <property type="molecule type" value="Genomic_DNA"/>
</dbReference>
<accession>A0A1Q3C9B9</accession>
<dbReference type="Gene3D" id="2.130.10.30">
    <property type="entry name" value="Regulator of chromosome condensation 1/beta-lactamase-inhibitor protein II"/>
    <property type="match status" value="1"/>
</dbReference>
<proteinExistence type="predicted"/>
<dbReference type="Pfam" id="PF13540">
    <property type="entry name" value="RCC1_2"/>
    <property type="match status" value="1"/>
</dbReference>
<dbReference type="SUPFAM" id="SSF50985">
    <property type="entry name" value="RCC1/BLIP-II"/>
    <property type="match status" value="1"/>
</dbReference>
<dbReference type="InterPro" id="IPR009091">
    <property type="entry name" value="RCC1/BLIP-II"/>
</dbReference>
<dbReference type="PANTHER" id="PTHR22870">
    <property type="entry name" value="REGULATOR OF CHROMOSOME CONDENSATION"/>
    <property type="match status" value="1"/>
</dbReference>
<organism evidence="3 4">
    <name type="scientific">Cephalotus follicularis</name>
    <name type="common">Albany pitcher plant</name>
    <dbReference type="NCBI Taxonomy" id="3775"/>
    <lineage>
        <taxon>Eukaryota</taxon>
        <taxon>Viridiplantae</taxon>
        <taxon>Streptophyta</taxon>
        <taxon>Embryophyta</taxon>
        <taxon>Tracheophyta</taxon>
        <taxon>Spermatophyta</taxon>
        <taxon>Magnoliopsida</taxon>
        <taxon>eudicotyledons</taxon>
        <taxon>Gunneridae</taxon>
        <taxon>Pentapetalae</taxon>
        <taxon>rosids</taxon>
        <taxon>fabids</taxon>
        <taxon>Oxalidales</taxon>
        <taxon>Cephalotaceae</taxon>
        <taxon>Cephalotus</taxon>
    </lineage>
</organism>
<dbReference type="InterPro" id="IPR051210">
    <property type="entry name" value="Ub_ligase/GEF_domain"/>
</dbReference>
<dbReference type="STRING" id="3775.A0A1Q3C9B9"/>
<protein>
    <submittedName>
        <fullName evidence="3">RCC1 domain-containing protein</fullName>
    </submittedName>
</protein>